<dbReference type="EMBL" id="CP022115">
    <property type="protein sequence ID" value="ASJ24076.1"/>
    <property type="molecule type" value="Genomic_DNA"/>
</dbReference>
<dbReference type="InterPro" id="IPR038418">
    <property type="entry name" value="6-PTP_synth/QueD_sf"/>
</dbReference>
<keyword evidence="7" id="KW-0862">Zinc</keyword>
<dbReference type="Proteomes" id="UP000197424">
    <property type="component" value="Chromosome"/>
</dbReference>
<evidence type="ECO:0000256" key="10">
    <source>
        <dbReference type="ARBA" id="ARBA00048807"/>
    </source>
</evidence>
<reference evidence="12" key="1">
    <citation type="submission" date="2017-06" db="EMBL/GenBank/DDBJ databases">
        <title>Whole genome sequence of Laribacter hongkongensis LHGZ1.</title>
        <authorList>
            <person name="Chen D."/>
            <person name="Wu H."/>
            <person name="Chen J."/>
        </authorList>
    </citation>
    <scope>NUCLEOTIDE SEQUENCE [LARGE SCALE GENOMIC DNA]</scope>
    <source>
        <strain evidence="12">LHGZ1</strain>
    </source>
</reference>
<evidence type="ECO:0000256" key="2">
    <source>
        <dbReference type="ARBA" id="ARBA00005061"/>
    </source>
</evidence>
<evidence type="ECO:0000313" key="11">
    <source>
        <dbReference type="EMBL" id="ASJ24076.1"/>
    </source>
</evidence>
<dbReference type="UniPathway" id="UPA00391"/>
<dbReference type="GO" id="GO:0046872">
    <property type="term" value="F:metal ion binding"/>
    <property type="evidence" value="ECO:0007669"/>
    <property type="project" value="UniProtKB-KW"/>
</dbReference>
<accession>A0A248LI65</accession>
<dbReference type="Pfam" id="PF01242">
    <property type="entry name" value="PTPS"/>
    <property type="match status" value="2"/>
</dbReference>
<evidence type="ECO:0000256" key="8">
    <source>
        <dbReference type="ARBA" id="ARBA00023239"/>
    </source>
</evidence>
<gene>
    <name evidence="11" type="ORF">LHGZ1_1245</name>
</gene>
<dbReference type="SUPFAM" id="SSF55620">
    <property type="entry name" value="Tetrahydrobiopterin biosynthesis enzymes-like"/>
    <property type="match status" value="2"/>
</dbReference>
<evidence type="ECO:0000256" key="3">
    <source>
        <dbReference type="ARBA" id="ARBA00008900"/>
    </source>
</evidence>
<evidence type="ECO:0000256" key="7">
    <source>
        <dbReference type="ARBA" id="ARBA00022833"/>
    </source>
</evidence>
<comment type="similarity">
    <text evidence="3">Belongs to the PTPS family. QueD subfamily.</text>
</comment>
<dbReference type="AlphaFoldDB" id="A0A248LI65"/>
<evidence type="ECO:0000256" key="4">
    <source>
        <dbReference type="ARBA" id="ARBA00012982"/>
    </source>
</evidence>
<organism evidence="11 12">
    <name type="scientific">Laribacter hongkongensis</name>
    <dbReference type="NCBI Taxonomy" id="168471"/>
    <lineage>
        <taxon>Bacteria</taxon>
        <taxon>Pseudomonadati</taxon>
        <taxon>Pseudomonadota</taxon>
        <taxon>Betaproteobacteria</taxon>
        <taxon>Neisseriales</taxon>
        <taxon>Aquaspirillaceae</taxon>
        <taxon>Laribacter</taxon>
    </lineage>
</organism>
<evidence type="ECO:0000256" key="9">
    <source>
        <dbReference type="ARBA" id="ARBA00031449"/>
    </source>
</evidence>
<protein>
    <recommendedName>
        <fullName evidence="5">6-carboxy-5,6,7,8-tetrahydropterin synthase</fullName>
        <ecNumber evidence="4">4.1.2.50</ecNumber>
    </recommendedName>
    <alternativeName>
        <fullName evidence="9">Queuosine biosynthesis protein QueD</fullName>
    </alternativeName>
</protein>
<evidence type="ECO:0000256" key="6">
    <source>
        <dbReference type="ARBA" id="ARBA00022723"/>
    </source>
</evidence>
<keyword evidence="8" id="KW-0456">Lyase</keyword>
<dbReference type="PANTHER" id="PTHR12589">
    <property type="entry name" value="PYRUVOYL TETRAHYDROBIOPTERIN SYNTHASE"/>
    <property type="match status" value="1"/>
</dbReference>
<dbReference type="GO" id="GO:0070497">
    <property type="term" value="F:6-carboxytetrahydropterin synthase activity"/>
    <property type="evidence" value="ECO:0007669"/>
    <property type="project" value="UniProtKB-EC"/>
</dbReference>
<comment type="cofactor">
    <cofactor evidence="1">
        <name>Zn(2+)</name>
        <dbReference type="ChEBI" id="CHEBI:29105"/>
    </cofactor>
</comment>
<evidence type="ECO:0000313" key="12">
    <source>
        <dbReference type="Proteomes" id="UP000197424"/>
    </source>
</evidence>
<name>A0A248LI65_9NEIS</name>
<comment type="pathway">
    <text evidence="2">Purine metabolism; 7-cyano-7-deazaguanine biosynthesis.</text>
</comment>
<sequence length="334" mass="36924">MPCLHQACCGFEAARSLPLANGINQRHGHSFRLHARADMPLPDLRAQLARIAAPLNYADLDHYLGHADDQSLLEWLASQLPTPAALSLRSAPGLESELDPDGQRRICISGHFDAAHWLPHVPDGHQCGRLHGHGFGVRLVADAGQHDAAALYSAWQPLHATLHHRLLNDIAGLSNPTSEMLACWIWQQLQPSLSGLQAVEVFETASAGSRYDGQEFRIWKEQRFEAAVPFDHAGRYTGHSYLVRLVLTGIMSNHTGWVRDFGEIKARFKPVYAQLDHHPLDRLPAIDATDCAGIARWIAREFAESVPELCRIDLLENPDEGAVLFLPAAKGQQS</sequence>
<proteinExistence type="inferred from homology"/>
<dbReference type="EC" id="4.1.2.50" evidence="4"/>
<dbReference type="PANTHER" id="PTHR12589:SF7">
    <property type="entry name" value="6-PYRUVOYL TETRAHYDROBIOPTERIN SYNTHASE"/>
    <property type="match status" value="1"/>
</dbReference>
<dbReference type="RefSeq" id="WP_088860492.1">
    <property type="nucleotide sequence ID" value="NZ_CP022115.1"/>
</dbReference>
<comment type="catalytic activity">
    <reaction evidence="10">
        <text>7,8-dihydroneopterin 3'-triphosphate + H2O = 6-carboxy-5,6,7,8-tetrahydropterin + triphosphate + acetaldehyde + 2 H(+)</text>
        <dbReference type="Rhea" id="RHEA:27966"/>
        <dbReference type="ChEBI" id="CHEBI:15343"/>
        <dbReference type="ChEBI" id="CHEBI:15377"/>
        <dbReference type="ChEBI" id="CHEBI:15378"/>
        <dbReference type="ChEBI" id="CHEBI:18036"/>
        <dbReference type="ChEBI" id="CHEBI:58462"/>
        <dbReference type="ChEBI" id="CHEBI:61032"/>
        <dbReference type="EC" id="4.1.2.50"/>
    </reaction>
</comment>
<dbReference type="InterPro" id="IPR007115">
    <property type="entry name" value="6-PTP_synth/QueD"/>
</dbReference>
<keyword evidence="6" id="KW-0479">Metal-binding</keyword>
<evidence type="ECO:0000256" key="1">
    <source>
        <dbReference type="ARBA" id="ARBA00001947"/>
    </source>
</evidence>
<dbReference type="Gene3D" id="3.30.479.10">
    <property type="entry name" value="6-pyruvoyl tetrahydropterin synthase/QueD"/>
    <property type="match status" value="2"/>
</dbReference>
<evidence type="ECO:0000256" key="5">
    <source>
        <dbReference type="ARBA" id="ARBA00018141"/>
    </source>
</evidence>
<dbReference type="OrthoDB" id="9804698at2"/>